<evidence type="ECO:0000313" key="2">
    <source>
        <dbReference type="EMBL" id="GHO55132.1"/>
    </source>
</evidence>
<accession>A0ABQ3UR09</accession>
<comment type="caution">
    <text evidence="2">The sequence shown here is derived from an EMBL/GenBank/DDBJ whole genome shotgun (WGS) entry which is preliminary data.</text>
</comment>
<dbReference type="RefSeq" id="WP_201371763.1">
    <property type="nucleotide sequence ID" value="NZ_BNJG01000001.1"/>
</dbReference>
<sequence>MNNFFKGMLVGVGIGLLVAPMKGEDMRRLVSERTNELRGYLPENEQLTVYKQQITDRVSHTADNLKGYAQQASSTLQHTAGNLKNIGQNAASDVKSTGQDVASTSKEAVRSAKNSNTYGSTLDNTNY</sequence>
<evidence type="ECO:0000256" key="1">
    <source>
        <dbReference type="SAM" id="MobiDB-lite"/>
    </source>
</evidence>
<proteinExistence type="predicted"/>
<evidence type="ECO:0000313" key="3">
    <source>
        <dbReference type="Proteomes" id="UP000654345"/>
    </source>
</evidence>
<keyword evidence="3" id="KW-1185">Reference proteome</keyword>
<evidence type="ECO:0008006" key="4">
    <source>
        <dbReference type="Google" id="ProtNLM"/>
    </source>
</evidence>
<reference evidence="2 3" key="1">
    <citation type="journal article" date="2021" name="Int. J. Syst. Evol. Microbiol.">
        <title>Reticulibacter mediterranei gen. nov., sp. nov., within the new family Reticulibacteraceae fam. nov., and Ktedonospora formicarum gen. nov., sp. nov., Ktedonobacter robiniae sp. nov., Dictyobacter formicarum sp. nov. and Dictyobacter arantiisoli sp. nov., belonging to the class Ktedonobacteria.</title>
        <authorList>
            <person name="Yabe S."/>
            <person name="Zheng Y."/>
            <person name="Wang C.M."/>
            <person name="Sakai Y."/>
            <person name="Abe K."/>
            <person name="Yokota A."/>
            <person name="Donadio S."/>
            <person name="Cavaletti L."/>
            <person name="Monciardini P."/>
        </authorList>
    </citation>
    <scope>NUCLEOTIDE SEQUENCE [LARGE SCALE GENOMIC DNA]</scope>
    <source>
        <strain evidence="2 3">SOSP1-30</strain>
    </source>
</reference>
<dbReference type="Proteomes" id="UP000654345">
    <property type="component" value="Unassembled WGS sequence"/>
</dbReference>
<organism evidence="2 3">
    <name type="scientific">Ktedonobacter robiniae</name>
    <dbReference type="NCBI Taxonomy" id="2778365"/>
    <lineage>
        <taxon>Bacteria</taxon>
        <taxon>Bacillati</taxon>
        <taxon>Chloroflexota</taxon>
        <taxon>Ktedonobacteria</taxon>
        <taxon>Ktedonobacterales</taxon>
        <taxon>Ktedonobacteraceae</taxon>
        <taxon>Ktedonobacter</taxon>
    </lineage>
</organism>
<dbReference type="EMBL" id="BNJG01000001">
    <property type="protein sequence ID" value="GHO55132.1"/>
    <property type="molecule type" value="Genomic_DNA"/>
</dbReference>
<name>A0ABQ3UR09_9CHLR</name>
<gene>
    <name evidence="2" type="ORF">KSB_36070</name>
</gene>
<protein>
    <recommendedName>
        <fullName evidence="4">YtxH domain-containing protein</fullName>
    </recommendedName>
</protein>
<dbReference type="Gene3D" id="1.20.120.20">
    <property type="entry name" value="Apolipoprotein"/>
    <property type="match status" value="1"/>
</dbReference>
<feature type="region of interest" description="Disordered" evidence="1">
    <location>
        <begin position="94"/>
        <end position="127"/>
    </location>
</feature>